<reference evidence="7 8" key="1">
    <citation type="submission" date="2009-01" db="EMBL/GenBank/DDBJ databases">
        <authorList>
            <person name="Fulton L."/>
            <person name="Clifton S."/>
            <person name="Fulton B."/>
            <person name="Xu J."/>
            <person name="Minx P."/>
            <person name="Pepin K.H."/>
            <person name="Johnson M."/>
            <person name="Bhonagiri V."/>
            <person name="Nash W.E."/>
            <person name="Mardis E.R."/>
            <person name="Wilson R.K."/>
        </authorList>
    </citation>
    <scope>NUCLEOTIDE SEQUENCE [LARGE SCALE GENOMIC DNA]</scope>
    <source>
        <strain evidence="7 8">DSM 15981</strain>
    </source>
</reference>
<dbReference type="Proteomes" id="UP000004756">
    <property type="component" value="Unassembled WGS sequence"/>
</dbReference>
<name>C0CTV5_9FIRM</name>
<dbReference type="HOGENOM" id="CLU_1203156_0_0_9"/>
<dbReference type="PANTHER" id="PTHR11076:SF35">
    <property type="entry name" value="DNA REPAIR PROTEIN HOMOLOG YOBH"/>
    <property type="match status" value="1"/>
</dbReference>
<evidence type="ECO:0000256" key="2">
    <source>
        <dbReference type="ARBA" id="ARBA00022457"/>
    </source>
</evidence>
<organism evidence="7 8">
    <name type="scientific">[Clostridium] asparagiforme DSM 15981</name>
    <dbReference type="NCBI Taxonomy" id="518636"/>
    <lineage>
        <taxon>Bacteria</taxon>
        <taxon>Bacillati</taxon>
        <taxon>Bacillota</taxon>
        <taxon>Clostridia</taxon>
        <taxon>Lachnospirales</taxon>
        <taxon>Lachnospiraceae</taxon>
        <taxon>Enterocloster</taxon>
    </lineage>
</organism>
<keyword evidence="5" id="KW-0239">DNA-directed DNA polymerase</keyword>
<keyword evidence="2" id="KW-0515">Mutator protein</keyword>
<feature type="domain" description="UmuC" evidence="6">
    <location>
        <begin position="8"/>
        <end position="192"/>
    </location>
</feature>
<dbReference type="EMBL" id="ACCJ01000017">
    <property type="protein sequence ID" value="EEG57600.1"/>
    <property type="molecule type" value="Genomic_DNA"/>
</dbReference>
<comment type="caution">
    <text evidence="7">The sequence shown here is derived from an EMBL/GenBank/DDBJ whole genome shotgun (WGS) entry which is preliminary data.</text>
</comment>
<dbReference type="GO" id="GO:0005829">
    <property type="term" value="C:cytosol"/>
    <property type="evidence" value="ECO:0007669"/>
    <property type="project" value="TreeGrafter"/>
</dbReference>
<dbReference type="AlphaFoldDB" id="C0CTV5"/>
<evidence type="ECO:0000313" key="8">
    <source>
        <dbReference type="Proteomes" id="UP000004756"/>
    </source>
</evidence>
<keyword evidence="8" id="KW-1185">Reference proteome</keyword>
<dbReference type="Gene3D" id="3.30.70.270">
    <property type="match status" value="1"/>
</dbReference>
<dbReference type="InterPro" id="IPR043128">
    <property type="entry name" value="Rev_trsase/Diguanyl_cyclase"/>
</dbReference>
<keyword evidence="5" id="KW-0808">Transferase</keyword>
<evidence type="ECO:0000256" key="5">
    <source>
        <dbReference type="ARBA" id="ARBA00022932"/>
    </source>
</evidence>
<gene>
    <name evidence="7" type="ORF">CLOSTASPAR_00404</name>
</gene>
<evidence type="ECO:0000256" key="4">
    <source>
        <dbReference type="ARBA" id="ARBA00022763"/>
    </source>
</evidence>
<evidence type="ECO:0000256" key="3">
    <source>
        <dbReference type="ARBA" id="ARBA00022695"/>
    </source>
</evidence>
<dbReference type="PROSITE" id="PS50173">
    <property type="entry name" value="UMUC"/>
    <property type="match status" value="1"/>
</dbReference>
<protein>
    <recommendedName>
        <fullName evidence="6">UmuC domain-containing protein</fullName>
    </recommendedName>
</protein>
<evidence type="ECO:0000313" key="7">
    <source>
        <dbReference type="EMBL" id="EEG57600.1"/>
    </source>
</evidence>
<dbReference type="InterPro" id="IPR001126">
    <property type="entry name" value="UmuC"/>
</dbReference>
<keyword evidence="4" id="KW-0227">DNA damage</keyword>
<proteinExistence type="inferred from homology"/>
<evidence type="ECO:0000256" key="1">
    <source>
        <dbReference type="ARBA" id="ARBA00010945"/>
    </source>
</evidence>
<evidence type="ECO:0000259" key="6">
    <source>
        <dbReference type="PROSITE" id="PS50173"/>
    </source>
</evidence>
<dbReference type="GO" id="GO:0006281">
    <property type="term" value="P:DNA repair"/>
    <property type="evidence" value="ECO:0007669"/>
    <property type="project" value="InterPro"/>
</dbReference>
<dbReference type="Pfam" id="PF00817">
    <property type="entry name" value="IMS"/>
    <property type="match status" value="1"/>
</dbReference>
<dbReference type="PANTHER" id="PTHR11076">
    <property type="entry name" value="DNA REPAIR POLYMERASE UMUC / TRANSFERASE FAMILY MEMBER"/>
    <property type="match status" value="1"/>
</dbReference>
<dbReference type="GO" id="GO:0042276">
    <property type="term" value="P:error-prone translesion synthesis"/>
    <property type="evidence" value="ECO:0007669"/>
    <property type="project" value="TreeGrafter"/>
</dbReference>
<dbReference type="InterPro" id="IPR043502">
    <property type="entry name" value="DNA/RNA_pol_sf"/>
</dbReference>
<dbReference type="GO" id="GO:0003887">
    <property type="term" value="F:DNA-directed DNA polymerase activity"/>
    <property type="evidence" value="ECO:0007669"/>
    <property type="project" value="UniProtKB-KW"/>
</dbReference>
<comment type="similarity">
    <text evidence="1">Belongs to the DNA polymerase type-Y family.</text>
</comment>
<dbReference type="GO" id="GO:0009432">
    <property type="term" value="P:SOS response"/>
    <property type="evidence" value="ECO:0007669"/>
    <property type="project" value="TreeGrafter"/>
</dbReference>
<keyword evidence="3" id="KW-0548">Nucleotidyltransferase</keyword>
<sequence>MQQENRVYIAIDLKSFYASVECRERRLDPLTTNLVVADESRTEKTICLSVSPAMKAYGVPGRPRLFEVVQKVREANARRRTAAPGRALTGSSWDSNELNRFPERSISYITAPPRMALYMEYSTRIYNIYLKYIAPEDIHVYSIDEVFMDVTAYLGTYRLTARELAAKMMQDVLQATGITATAGIGSNLICARWLWISWPSTLSRTKTGRGSRSWTR</sequence>
<accession>C0CTV5</accession>
<dbReference type="SUPFAM" id="SSF56672">
    <property type="entry name" value="DNA/RNA polymerases"/>
    <property type="match status" value="1"/>
</dbReference>
<dbReference type="InterPro" id="IPR050116">
    <property type="entry name" value="DNA_polymerase-Y"/>
</dbReference>
<reference evidence="7 8" key="2">
    <citation type="submission" date="2009-02" db="EMBL/GenBank/DDBJ databases">
        <title>Draft genome sequence of Clostridium asparagiforme (DSM 15981).</title>
        <authorList>
            <person name="Sudarsanam P."/>
            <person name="Ley R."/>
            <person name="Guruge J."/>
            <person name="Turnbaugh P.J."/>
            <person name="Mahowald M."/>
            <person name="Liep D."/>
            <person name="Gordon J."/>
        </authorList>
    </citation>
    <scope>NUCLEOTIDE SEQUENCE [LARGE SCALE GENOMIC DNA]</scope>
    <source>
        <strain evidence="7 8">DSM 15981</strain>
    </source>
</reference>